<accession>K3X0M6</accession>
<protein>
    <submittedName>
        <fullName evidence="1">Uncharacterized protein</fullName>
    </submittedName>
</protein>
<sequence length="281" mass="31574">MASVKILPRELEEEDEEAEEAHDAPGRLLLQRFPEQQPVALQFVPDGRELARERHLLLLLVFVVVFKQFALADAAARALQVVVEEVVEHGDRDHAVAHEEHEHVLQRVVRIHLACGREVEHDGVRGHLTDSLEEKLRHQEGRNRVTAALEHLALGQRDHISARMTLEMPPKHANPSSATYPPTTAMRSLSLSVESLFRLPPKFLELLSTTMMKSASTVAHHESTMYALRCEPQIGNTSERKPIAIPKHQGSMSRILAESTWYDCISSSACMSGSTPRLRHD</sequence>
<reference evidence="2" key="1">
    <citation type="journal article" date="2010" name="Genome Biol.">
        <title>Genome sequence of the necrotrophic plant pathogen Pythium ultimum reveals original pathogenicity mechanisms and effector repertoire.</title>
        <authorList>
            <person name="Levesque C.A."/>
            <person name="Brouwer H."/>
            <person name="Cano L."/>
            <person name="Hamilton J.P."/>
            <person name="Holt C."/>
            <person name="Huitema E."/>
            <person name="Raffaele S."/>
            <person name="Robideau G.P."/>
            <person name="Thines M."/>
            <person name="Win J."/>
            <person name="Zerillo M.M."/>
            <person name="Beakes G.W."/>
            <person name="Boore J.L."/>
            <person name="Busam D."/>
            <person name="Dumas B."/>
            <person name="Ferriera S."/>
            <person name="Fuerstenberg S.I."/>
            <person name="Gachon C.M."/>
            <person name="Gaulin E."/>
            <person name="Govers F."/>
            <person name="Grenville-Briggs L."/>
            <person name="Horner N."/>
            <person name="Hostetler J."/>
            <person name="Jiang R.H."/>
            <person name="Johnson J."/>
            <person name="Krajaejun T."/>
            <person name="Lin H."/>
            <person name="Meijer H.J."/>
            <person name="Moore B."/>
            <person name="Morris P."/>
            <person name="Phuntmart V."/>
            <person name="Puiu D."/>
            <person name="Shetty J."/>
            <person name="Stajich J.E."/>
            <person name="Tripathy S."/>
            <person name="Wawra S."/>
            <person name="van West P."/>
            <person name="Whitty B.R."/>
            <person name="Coutinho P.M."/>
            <person name="Henrissat B."/>
            <person name="Martin F."/>
            <person name="Thomas P.D."/>
            <person name="Tyler B.M."/>
            <person name="De Vries R.P."/>
            <person name="Kamoun S."/>
            <person name="Yandell M."/>
            <person name="Tisserat N."/>
            <person name="Buell C.R."/>
        </authorList>
    </citation>
    <scope>NUCLEOTIDE SEQUENCE</scope>
    <source>
        <strain evidence="2">DAOM:BR144</strain>
    </source>
</reference>
<dbReference type="AlphaFoldDB" id="K3X0M6"/>
<proteinExistence type="predicted"/>
<keyword evidence="2" id="KW-1185">Reference proteome</keyword>
<evidence type="ECO:0000313" key="1">
    <source>
        <dbReference type="EnsemblProtists" id="PYU1_T010775"/>
    </source>
</evidence>
<name>K3X0M6_GLOUD</name>
<organism evidence="1 2">
    <name type="scientific">Globisporangium ultimum (strain ATCC 200006 / CBS 805.95 / DAOM BR144)</name>
    <name type="common">Pythium ultimum</name>
    <dbReference type="NCBI Taxonomy" id="431595"/>
    <lineage>
        <taxon>Eukaryota</taxon>
        <taxon>Sar</taxon>
        <taxon>Stramenopiles</taxon>
        <taxon>Oomycota</taxon>
        <taxon>Peronosporomycetes</taxon>
        <taxon>Pythiales</taxon>
        <taxon>Pythiaceae</taxon>
        <taxon>Globisporangium</taxon>
    </lineage>
</organism>
<evidence type="ECO:0000313" key="2">
    <source>
        <dbReference type="Proteomes" id="UP000019132"/>
    </source>
</evidence>
<dbReference type="VEuPathDB" id="FungiDB:PYU1_G010752"/>
<dbReference type="HOGENOM" id="CLU_992457_0_0_1"/>
<dbReference type="InParanoid" id="K3X0M6"/>
<reference evidence="2" key="2">
    <citation type="submission" date="2010-04" db="EMBL/GenBank/DDBJ databases">
        <authorList>
            <person name="Buell R."/>
            <person name="Hamilton J."/>
            <person name="Hostetler J."/>
        </authorList>
    </citation>
    <scope>NUCLEOTIDE SEQUENCE [LARGE SCALE GENOMIC DNA]</scope>
    <source>
        <strain evidence="2">DAOM:BR144</strain>
    </source>
</reference>
<dbReference type="EnsemblProtists" id="PYU1_T010775">
    <property type="protein sequence ID" value="PYU1_T010775"/>
    <property type="gene ID" value="PYU1_G010752"/>
</dbReference>
<dbReference type="eggNOG" id="ENOG502T3YA">
    <property type="taxonomic scope" value="Eukaryota"/>
</dbReference>
<dbReference type="Proteomes" id="UP000019132">
    <property type="component" value="Unassembled WGS sequence"/>
</dbReference>
<dbReference type="EMBL" id="GL376592">
    <property type="status" value="NOT_ANNOTATED_CDS"/>
    <property type="molecule type" value="Genomic_DNA"/>
</dbReference>
<reference evidence="1" key="3">
    <citation type="submission" date="2015-02" db="UniProtKB">
        <authorList>
            <consortium name="EnsemblProtists"/>
        </authorList>
    </citation>
    <scope>IDENTIFICATION</scope>
    <source>
        <strain evidence="1">DAOM BR144</strain>
    </source>
</reference>